<evidence type="ECO:0000313" key="1">
    <source>
        <dbReference type="EMBL" id="MCI83588.1"/>
    </source>
</evidence>
<comment type="caution">
    <text evidence="1">The sequence shown here is derived from an EMBL/GenBank/DDBJ whole genome shotgun (WGS) entry which is preliminary data.</text>
</comment>
<dbReference type="EMBL" id="LXQA011070647">
    <property type="protein sequence ID" value="MCI83588.1"/>
    <property type="molecule type" value="Genomic_DNA"/>
</dbReference>
<evidence type="ECO:0000313" key="2">
    <source>
        <dbReference type="Proteomes" id="UP000265520"/>
    </source>
</evidence>
<name>A0A392V5J2_9FABA</name>
<sequence length="41" mass="4969">SELILASEAQYLQRLYSFRGSTLQRLHYFRTSERQMLQHLP</sequence>
<accession>A0A392V5J2</accession>
<feature type="non-terminal residue" evidence="1">
    <location>
        <position position="1"/>
    </location>
</feature>
<dbReference type="Proteomes" id="UP000265520">
    <property type="component" value="Unassembled WGS sequence"/>
</dbReference>
<organism evidence="1 2">
    <name type="scientific">Trifolium medium</name>
    <dbReference type="NCBI Taxonomy" id="97028"/>
    <lineage>
        <taxon>Eukaryota</taxon>
        <taxon>Viridiplantae</taxon>
        <taxon>Streptophyta</taxon>
        <taxon>Embryophyta</taxon>
        <taxon>Tracheophyta</taxon>
        <taxon>Spermatophyta</taxon>
        <taxon>Magnoliopsida</taxon>
        <taxon>eudicotyledons</taxon>
        <taxon>Gunneridae</taxon>
        <taxon>Pentapetalae</taxon>
        <taxon>rosids</taxon>
        <taxon>fabids</taxon>
        <taxon>Fabales</taxon>
        <taxon>Fabaceae</taxon>
        <taxon>Papilionoideae</taxon>
        <taxon>50 kb inversion clade</taxon>
        <taxon>NPAAA clade</taxon>
        <taxon>Hologalegina</taxon>
        <taxon>IRL clade</taxon>
        <taxon>Trifolieae</taxon>
        <taxon>Trifolium</taxon>
    </lineage>
</organism>
<reference evidence="1 2" key="1">
    <citation type="journal article" date="2018" name="Front. Plant Sci.">
        <title>Red Clover (Trifolium pratense) and Zigzag Clover (T. medium) - A Picture of Genomic Similarities and Differences.</title>
        <authorList>
            <person name="Dluhosova J."/>
            <person name="Istvanek J."/>
            <person name="Nedelnik J."/>
            <person name="Repkova J."/>
        </authorList>
    </citation>
    <scope>NUCLEOTIDE SEQUENCE [LARGE SCALE GENOMIC DNA]</scope>
    <source>
        <strain evidence="2">cv. 10/8</strain>
        <tissue evidence="1">Leaf</tissue>
    </source>
</reference>
<protein>
    <submittedName>
        <fullName evidence="1">Uncharacterized protein</fullName>
    </submittedName>
</protein>
<keyword evidence="2" id="KW-1185">Reference proteome</keyword>
<dbReference type="AlphaFoldDB" id="A0A392V5J2"/>
<proteinExistence type="predicted"/>